<gene>
    <name evidence="1" type="ORF">NOV18_08630</name>
</gene>
<protein>
    <submittedName>
        <fullName evidence="1">Uncharacterized protein</fullName>
    </submittedName>
</protein>
<dbReference type="AlphaFoldDB" id="A0AAJ5LKM3"/>
<dbReference type="RefSeq" id="WP_137163369.1">
    <property type="nucleotide sequence ID" value="NZ_CP101700.1"/>
</dbReference>
<accession>A0AAJ5LKM3</accession>
<proteinExistence type="predicted"/>
<organism evidence="1 2">
    <name type="scientific">Pseudomonas asiatica</name>
    <dbReference type="NCBI Taxonomy" id="2219225"/>
    <lineage>
        <taxon>Bacteria</taxon>
        <taxon>Pseudomonadati</taxon>
        <taxon>Pseudomonadota</taxon>
        <taxon>Gammaproteobacteria</taxon>
        <taxon>Pseudomonadales</taxon>
        <taxon>Pseudomonadaceae</taxon>
        <taxon>Pseudomonas</taxon>
    </lineage>
</organism>
<reference evidence="1" key="1">
    <citation type="submission" date="2022-07" db="EMBL/GenBank/DDBJ databases">
        <title>Complete genome of MD9.</title>
        <authorList>
            <person name="Cao G."/>
        </authorList>
    </citation>
    <scope>NUCLEOTIDE SEQUENCE</scope>
    <source>
        <strain evidence="1">MD9</strain>
    </source>
</reference>
<dbReference type="EMBL" id="CP101700">
    <property type="protein sequence ID" value="UUC20530.1"/>
    <property type="molecule type" value="Genomic_DNA"/>
</dbReference>
<dbReference type="Proteomes" id="UP001058744">
    <property type="component" value="Chromosome"/>
</dbReference>
<sequence length="97" mass="10982">MLIKEGEVFTLTHDLDERNRPMVALQDFDLVAVSNQIVSGMSEFETAAEAWTLIERFEDLGLAKPFQQTLIRITTEAGRVSAELIEEQPRVTYLPTV</sequence>
<evidence type="ECO:0000313" key="1">
    <source>
        <dbReference type="EMBL" id="UUC20530.1"/>
    </source>
</evidence>
<evidence type="ECO:0000313" key="2">
    <source>
        <dbReference type="Proteomes" id="UP001058744"/>
    </source>
</evidence>
<name>A0AAJ5LKM3_9PSED</name>